<keyword evidence="1" id="KW-1133">Transmembrane helix</keyword>
<dbReference type="Proteomes" id="UP001149165">
    <property type="component" value="Unassembled WGS sequence"/>
</dbReference>
<gene>
    <name evidence="2" type="ORF">N7456_013409</name>
</gene>
<proteinExistence type="predicted"/>
<organism evidence="2 3">
    <name type="scientific">Penicillium angulare</name>
    <dbReference type="NCBI Taxonomy" id="116970"/>
    <lineage>
        <taxon>Eukaryota</taxon>
        <taxon>Fungi</taxon>
        <taxon>Dikarya</taxon>
        <taxon>Ascomycota</taxon>
        <taxon>Pezizomycotina</taxon>
        <taxon>Eurotiomycetes</taxon>
        <taxon>Eurotiomycetidae</taxon>
        <taxon>Eurotiales</taxon>
        <taxon>Aspergillaceae</taxon>
        <taxon>Penicillium</taxon>
    </lineage>
</organism>
<keyword evidence="1" id="KW-0472">Membrane</keyword>
<keyword evidence="3" id="KW-1185">Reference proteome</keyword>
<sequence>MFIQFNLHLLTESTSFRGSMFFFDDMAFVPDIFMLALAELTCIVRLQKINYNMLKLQLEM</sequence>
<evidence type="ECO:0000256" key="1">
    <source>
        <dbReference type="SAM" id="Phobius"/>
    </source>
</evidence>
<reference evidence="2" key="1">
    <citation type="submission" date="2022-11" db="EMBL/GenBank/DDBJ databases">
        <authorList>
            <person name="Petersen C."/>
        </authorList>
    </citation>
    <scope>NUCLEOTIDE SEQUENCE</scope>
    <source>
        <strain evidence="2">IBT 30069</strain>
    </source>
</reference>
<name>A0A9W9EG56_9EURO</name>
<protein>
    <submittedName>
        <fullName evidence="2">Uncharacterized protein</fullName>
    </submittedName>
</protein>
<keyword evidence="1" id="KW-0812">Transmembrane</keyword>
<comment type="caution">
    <text evidence="2">The sequence shown here is derived from an EMBL/GenBank/DDBJ whole genome shotgun (WGS) entry which is preliminary data.</text>
</comment>
<dbReference type="EMBL" id="JAPQKH010000011">
    <property type="protein sequence ID" value="KAJ5081171.1"/>
    <property type="molecule type" value="Genomic_DNA"/>
</dbReference>
<evidence type="ECO:0000313" key="2">
    <source>
        <dbReference type="EMBL" id="KAJ5081171.1"/>
    </source>
</evidence>
<evidence type="ECO:0000313" key="3">
    <source>
        <dbReference type="Proteomes" id="UP001149165"/>
    </source>
</evidence>
<dbReference type="AlphaFoldDB" id="A0A9W9EG56"/>
<accession>A0A9W9EG56</accession>
<reference evidence="2" key="2">
    <citation type="journal article" date="2023" name="IMA Fungus">
        <title>Comparative genomic study of the Penicillium genus elucidates a diverse pangenome and 15 lateral gene transfer events.</title>
        <authorList>
            <person name="Petersen C."/>
            <person name="Sorensen T."/>
            <person name="Nielsen M.R."/>
            <person name="Sondergaard T.E."/>
            <person name="Sorensen J.L."/>
            <person name="Fitzpatrick D.A."/>
            <person name="Frisvad J.C."/>
            <person name="Nielsen K.L."/>
        </authorList>
    </citation>
    <scope>NUCLEOTIDE SEQUENCE</scope>
    <source>
        <strain evidence="2">IBT 30069</strain>
    </source>
</reference>
<feature type="transmembrane region" description="Helical" evidence="1">
    <location>
        <begin position="27"/>
        <end position="46"/>
    </location>
</feature>